<dbReference type="PANTHER" id="PTHR10127:SF780">
    <property type="entry name" value="METALLOENDOPEPTIDASE"/>
    <property type="match status" value="1"/>
</dbReference>
<keyword evidence="8 10" id="KW-0482">Metalloprotease</keyword>
<feature type="region of interest" description="Disordered" evidence="12">
    <location>
        <begin position="492"/>
        <end position="558"/>
    </location>
</feature>
<evidence type="ECO:0000313" key="16">
    <source>
        <dbReference type="RefSeq" id="XP_014665206.1"/>
    </source>
</evidence>
<comment type="caution">
    <text evidence="10">Lacks conserved residue(s) required for the propagation of feature annotation.</text>
</comment>
<evidence type="ECO:0000256" key="6">
    <source>
        <dbReference type="ARBA" id="ARBA00022801"/>
    </source>
</evidence>
<evidence type="ECO:0000256" key="9">
    <source>
        <dbReference type="ARBA" id="ARBA00023180"/>
    </source>
</evidence>
<feature type="active site" evidence="10">
    <location>
        <position position="224"/>
    </location>
</feature>
<keyword evidence="3 10" id="KW-0645">Protease</keyword>
<keyword evidence="9" id="KW-0325">Glycoprotein</keyword>
<dbReference type="InterPro" id="IPR006026">
    <property type="entry name" value="Peptidase_Metallo"/>
</dbReference>
<keyword evidence="5" id="KW-0732">Signal</keyword>
<feature type="transmembrane region" description="Helical" evidence="13">
    <location>
        <begin position="7"/>
        <end position="26"/>
    </location>
</feature>
<dbReference type="RefSeq" id="XP_014665206.1">
    <property type="nucleotide sequence ID" value="XM_014809720.1"/>
</dbReference>
<evidence type="ECO:0000256" key="10">
    <source>
        <dbReference type="PROSITE-ProRule" id="PRU01211"/>
    </source>
</evidence>
<keyword evidence="2" id="KW-0964">Secreted</keyword>
<evidence type="ECO:0000256" key="7">
    <source>
        <dbReference type="ARBA" id="ARBA00022833"/>
    </source>
</evidence>
<evidence type="ECO:0000256" key="13">
    <source>
        <dbReference type="SAM" id="Phobius"/>
    </source>
</evidence>
<evidence type="ECO:0000256" key="5">
    <source>
        <dbReference type="ARBA" id="ARBA00022729"/>
    </source>
</evidence>
<dbReference type="GeneID" id="106807403"/>
<feature type="domain" description="Peptidase M12A" evidence="14">
    <location>
        <begin position="126"/>
        <end position="325"/>
    </location>
</feature>
<accession>A0ABM1DZ35</accession>
<reference evidence="16" key="1">
    <citation type="submission" date="2025-08" db="UniProtKB">
        <authorList>
            <consortium name="RefSeq"/>
        </authorList>
    </citation>
    <scope>IDENTIFICATION</scope>
</reference>
<dbReference type="Gene3D" id="3.40.390.10">
    <property type="entry name" value="Collagenase (Catalytic Domain)"/>
    <property type="match status" value="1"/>
</dbReference>
<proteinExistence type="predicted"/>
<evidence type="ECO:0000313" key="15">
    <source>
        <dbReference type="Proteomes" id="UP000695022"/>
    </source>
</evidence>
<evidence type="ECO:0000256" key="1">
    <source>
        <dbReference type="ARBA" id="ARBA00004613"/>
    </source>
</evidence>
<keyword evidence="7 10" id="KW-0862">Zinc</keyword>
<dbReference type="InterPro" id="IPR024079">
    <property type="entry name" value="MetalloPept_cat_dom_sf"/>
</dbReference>
<dbReference type="InterPro" id="IPR000742">
    <property type="entry name" value="EGF"/>
</dbReference>
<dbReference type="InterPro" id="IPR001506">
    <property type="entry name" value="Peptidase_M12A"/>
</dbReference>
<comment type="cofactor">
    <cofactor evidence="10 11">
        <name>Zn(2+)</name>
        <dbReference type="ChEBI" id="CHEBI:29105"/>
    </cofactor>
    <text evidence="10 11">Binds 1 zinc ion per subunit.</text>
</comment>
<dbReference type="SMART" id="SM00235">
    <property type="entry name" value="ZnMc"/>
    <property type="match status" value="1"/>
</dbReference>
<evidence type="ECO:0000256" key="3">
    <source>
        <dbReference type="ARBA" id="ARBA00022670"/>
    </source>
</evidence>
<dbReference type="PANTHER" id="PTHR10127">
    <property type="entry name" value="DISCOIDIN, CUB, EGF, LAMININ , AND ZINC METALLOPROTEASE DOMAIN CONTAINING"/>
    <property type="match status" value="1"/>
</dbReference>
<dbReference type="SUPFAM" id="SSF55486">
    <property type="entry name" value="Metalloproteases ('zincins'), catalytic domain"/>
    <property type="match status" value="1"/>
</dbReference>
<evidence type="ECO:0000256" key="11">
    <source>
        <dbReference type="RuleBase" id="RU361183"/>
    </source>
</evidence>
<organism evidence="15 16">
    <name type="scientific">Priapulus caudatus</name>
    <name type="common">Priapulid worm</name>
    <dbReference type="NCBI Taxonomy" id="37621"/>
    <lineage>
        <taxon>Eukaryota</taxon>
        <taxon>Metazoa</taxon>
        <taxon>Ecdysozoa</taxon>
        <taxon>Scalidophora</taxon>
        <taxon>Priapulida</taxon>
        <taxon>Priapulimorpha</taxon>
        <taxon>Priapulimorphida</taxon>
        <taxon>Priapulidae</taxon>
        <taxon>Priapulus</taxon>
    </lineage>
</organism>
<keyword evidence="13" id="KW-1133">Transmembrane helix</keyword>
<feature type="binding site" evidence="10">
    <location>
        <position position="233"/>
    </location>
    <ligand>
        <name>Zn(2+)</name>
        <dbReference type="ChEBI" id="CHEBI:29105"/>
        <note>catalytic</note>
    </ligand>
</feature>
<feature type="binding site" evidence="10">
    <location>
        <position position="227"/>
    </location>
    <ligand>
        <name>Zn(2+)</name>
        <dbReference type="ChEBI" id="CHEBI:29105"/>
        <note>catalytic</note>
    </ligand>
</feature>
<keyword evidence="4 10" id="KW-0479">Metal-binding</keyword>
<dbReference type="EC" id="3.4.24.-" evidence="11"/>
<evidence type="ECO:0000259" key="14">
    <source>
        <dbReference type="PROSITE" id="PS51864"/>
    </source>
</evidence>
<feature type="compositionally biased region" description="Low complexity" evidence="12">
    <location>
        <begin position="547"/>
        <end position="558"/>
    </location>
</feature>
<keyword evidence="13" id="KW-0812">Transmembrane</keyword>
<protein>
    <recommendedName>
        <fullName evidence="11">Metalloendopeptidase</fullName>
        <ecNumber evidence="11">3.4.24.-</ecNumber>
    </recommendedName>
</protein>
<feature type="binding site" evidence="10">
    <location>
        <position position="223"/>
    </location>
    <ligand>
        <name>Zn(2+)</name>
        <dbReference type="ChEBI" id="CHEBI:29105"/>
        <note>catalytic</note>
    </ligand>
</feature>
<dbReference type="PROSITE" id="PS01186">
    <property type="entry name" value="EGF_2"/>
    <property type="match status" value="1"/>
</dbReference>
<keyword evidence="13" id="KW-0472">Membrane</keyword>
<evidence type="ECO:0000256" key="4">
    <source>
        <dbReference type="ARBA" id="ARBA00022723"/>
    </source>
</evidence>
<dbReference type="CDD" id="cd04280">
    <property type="entry name" value="ZnMc_astacin_like"/>
    <property type="match status" value="1"/>
</dbReference>
<dbReference type="PROSITE" id="PS51864">
    <property type="entry name" value="ASTACIN"/>
    <property type="match status" value="1"/>
</dbReference>
<sequence>MYQHVRASYSVWVMVVVCFISVNAPIPRVDANVLLLPPPDVDPIENEGVLFDDDGTGQNLDLLRGRSQEEYDMVAAAIQQLYTELGEAHGLANVIIHNSNGLFEGDIVATAEDVLPLLSKSVADRNRVKRKLIMGSRRRWDSSNPIAYMISHTEPDEIKTIESALRHWEEGTCLRFRETSSSSGGDYLQFTKNSGCFSTVGRVGGRQEISIGRGCAKLGVVAHEIGHALGFFHEQSRSDRDSYIKIIFENIQRGRETNFEKQNHINFDVPYDLSSLMHYSGTTFSVDRRTKLSIRTLNPLQQHIIGQRIGLSFFDLKLANMAYCQDRCRGGLTSNVCKHGGYINPSSCGTCICPDGFSGDTCEDVATPVGVNDGGEIVQLDCGRSATIEANIRSGIPLVEASWLVKAPDGASLAVHLDSIDIVWYGNYIYGCPDWLEIKHDDVTNPGIRLCGDEFDLPTLLSANGEVLITMKQYQGRGGSFTVRVTAKCSGVEPRPTTSMSSPAPVAPTPPTTTRRPTTTSSFTRAPRRTTTSVPVTSGSMFPPSPATSGTSTPPSPTTSGSCMCLRYEEPVECEPMCGCRRATRTCLQSSANCRSTGELDMTVPCGSRLPSCRSATRGRFCCDDWVRRGRFCLPPRNSIRL</sequence>
<dbReference type="InterPro" id="IPR034035">
    <property type="entry name" value="Astacin-like_dom"/>
</dbReference>
<keyword evidence="15" id="KW-1185">Reference proteome</keyword>
<evidence type="ECO:0000256" key="12">
    <source>
        <dbReference type="SAM" id="MobiDB-lite"/>
    </source>
</evidence>
<evidence type="ECO:0000256" key="2">
    <source>
        <dbReference type="ARBA" id="ARBA00022525"/>
    </source>
</evidence>
<dbReference type="PIRSF" id="PIRSF036365">
    <property type="entry name" value="Astacin_nematoda"/>
    <property type="match status" value="1"/>
</dbReference>
<dbReference type="InterPro" id="IPR017050">
    <property type="entry name" value="Metallopeptidase_nem"/>
</dbReference>
<evidence type="ECO:0000256" key="8">
    <source>
        <dbReference type="ARBA" id="ARBA00023049"/>
    </source>
</evidence>
<gene>
    <name evidence="16" type="primary">LOC106807403</name>
</gene>
<dbReference type="Proteomes" id="UP000695022">
    <property type="component" value="Unplaced"/>
</dbReference>
<feature type="compositionally biased region" description="Low complexity" evidence="12">
    <location>
        <begin position="512"/>
        <end position="533"/>
    </location>
</feature>
<name>A0ABM1DZ35_PRICU</name>
<dbReference type="Pfam" id="PF01400">
    <property type="entry name" value="Astacin"/>
    <property type="match status" value="1"/>
</dbReference>
<dbReference type="PRINTS" id="PR00480">
    <property type="entry name" value="ASTACIN"/>
</dbReference>
<comment type="subcellular location">
    <subcellularLocation>
        <location evidence="1">Secreted</location>
    </subcellularLocation>
</comment>
<keyword evidence="6 10" id="KW-0378">Hydrolase</keyword>
<dbReference type="PROSITE" id="PS00022">
    <property type="entry name" value="EGF_1"/>
    <property type="match status" value="1"/>
</dbReference>